<name>A0A942TAZ8_9BACI</name>
<protein>
    <submittedName>
        <fullName evidence="14">S8 family serine peptidase</fullName>
    </submittedName>
</protein>
<evidence type="ECO:0000256" key="8">
    <source>
        <dbReference type="PIRSR" id="PIRSR615500-1"/>
    </source>
</evidence>
<feature type="domain" description="PA" evidence="13">
    <location>
        <begin position="348"/>
        <end position="413"/>
    </location>
</feature>
<evidence type="ECO:0000256" key="4">
    <source>
        <dbReference type="ARBA" id="ARBA00022670"/>
    </source>
</evidence>
<organism evidence="14">
    <name type="scientific">Neobacillus citreus</name>
    <dbReference type="NCBI Taxonomy" id="2833578"/>
    <lineage>
        <taxon>Bacteria</taxon>
        <taxon>Bacillati</taxon>
        <taxon>Bacillota</taxon>
        <taxon>Bacilli</taxon>
        <taxon>Bacillales</taxon>
        <taxon>Bacillaceae</taxon>
        <taxon>Neobacillus</taxon>
    </lineage>
</organism>
<keyword evidence="3" id="KW-0964">Secreted</keyword>
<dbReference type="Pfam" id="PF02225">
    <property type="entry name" value="PA"/>
    <property type="match status" value="1"/>
</dbReference>
<comment type="caution">
    <text evidence="14">The sequence shown here is derived from an EMBL/GenBank/DDBJ whole genome shotgun (WGS) entry which is preliminary data.</text>
</comment>
<dbReference type="AlphaFoldDB" id="A0A942TAZ8"/>
<dbReference type="InterPro" id="IPR003137">
    <property type="entry name" value="PA_domain"/>
</dbReference>
<accession>A0A942TAZ8</accession>
<dbReference type="SUPFAM" id="SSF52743">
    <property type="entry name" value="Subtilisin-like"/>
    <property type="match status" value="1"/>
</dbReference>
<evidence type="ECO:0000259" key="13">
    <source>
        <dbReference type="Pfam" id="PF02225"/>
    </source>
</evidence>
<dbReference type="InterPro" id="IPR034213">
    <property type="entry name" value="S8_Vpr-like"/>
</dbReference>
<dbReference type="InterPro" id="IPR050131">
    <property type="entry name" value="Peptidase_S8_subtilisin-like"/>
</dbReference>
<evidence type="ECO:0000256" key="6">
    <source>
        <dbReference type="ARBA" id="ARBA00022801"/>
    </source>
</evidence>
<sequence length="776" mass="83805">MKLVLALLLTFGTINVGTTGIPAIPKILIHPPIQKSTKDTVAIVMLNHPKTEQEIKQLLAPYKDIKLRRVYEKAIDGFSIQGPPNAIARLTEDQTRNSQLTSIQHVSPVTEYRVETEESVKIIGGEAVRGFFSKKNERLTGRGVTVGVIDTGVDYTHPDLARNYAGGHDLVDNDQDPMETLTQGRATIHGTHVAGIIAANGKIKGVAPEAKIVAYRALGPGGGGTTEQVLAAIDQAIKDKVDIMNLSLGNSINGPDLPISQSLDRAVENGIVAVAASGNSGPNVWTVGSPGTSAKAISVGASTPTMEIPQLLIEGMQNPLRVQPMEGSGNWALDRTLPIVDGGIGQPNELENVQGKIVLMKRGELTFSEKAKNAHEAGAKAVVVANNLKGTFIGNLDAPAAIPIGSITKSEGEFLRKKLKNTSVTARLKINEEIDRLADFSSRGPVTDTWDIKPDLVAPGVAINSTIPGGYLSLQGTSMAAPHVAGACALIKQAHPDWTPEQIKSALMNTAKPLVKEPGEPSSSMSPETTRKPIEIGPIGKNQNKTKITPGPYYRTYEQGAGRIQVDDAIQTGSLVMPGSIRFGKFSSLKNVHKAQLKVENISDSPKRYTFDIPQHIDGLEWRFPLAFTLEPKETKEITVELAVDPQIFKGKIHDGFLTVHGGSQSIHVPFLYVLEEPGYPRIMGFDFAEGDEPGTYQYEVYVPGGAEEFGIALFNPDDYRFVGFLDTSTDVKKGLIRKAFKAEDLPYEGTYRAKVFAKKAGKEDFIETMISIYKN</sequence>
<keyword evidence="4 9" id="KW-0645">Protease</keyword>
<dbReference type="GO" id="GO:0006508">
    <property type="term" value="P:proteolysis"/>
    <property type="evidence" value="ECO:0007669"/>
    <property type="project" value="UniProtKB-KW"/>
</dbReference>
<dbReference type="PROSITE" id="PS00137">
    <property type="entry name" value="SUBTILASE_HIS"/>
    <property type="match status" value="1"/>
</dbReference>
<keyword evidence="6 9" id="KW-0378">Hydrolase</keyword>
<dbReference type="RefSeq" id="WP_213147974.1">
    <property type="nucleotide sequence ID" value="NZ_JAGYPE020000061.1"/>
</dbReference>
<dbReference type="Pfam" id="PF00082">
    <property type="entry name" value="Peptidase_S8"/>
    <property type="match status" value="1"/>
</dbReference>
<evidence type="ECO:0000256" key="10">
    <source>
        <dbReference type="RuleBase" id="RU003355"/>
    </source>
</evidence>
<dbReference type="InterPro" id="IPR036852">
    <property type="entry name" value="Peptidase_S8/S53_dom_sf"/>
</dbReference>
<evidence type="ECO:0000256" key="11">
    <source>
        <dbReference type="SAM" id="MobiDB-lite"/>
    </source>
</evidence>
<evidence type="ECO:0000259" key="12">
    <source>
        <dbReference type="Pfam" id="PF00082"/>
    </source>
</evidence>
<dbReference type="InterPro" id="IPR023828">
    <property type="entry name" value="Peptidase_S8_Ser-AS"/>
</dbReference>
<dbReference type="InterPro" id="IPR022398">
    <property type="entry name" value="Peptidase_S8_His-AS"/>
</dbReference>
<dbReference type="GO" id="GO:0004252">
    <property type="term" value="F:serine-type endopeptidase activity"/>
    <property type="evidence" value="ECO:0007669"/>
    <property type="project" value="UniProtKB-UniRule"/>
</dbReference>
<comment type="similarity">
    <text evidence="1 9 10">Belongs to the peptidase S8 family.</text>
</comment>
<dbReference type="PRINTS" id="PR00723">
    <property type="entry name" value="SUBTILISIN"/>
</dbReference>
<dbReference type="PROSITE" id="PS00138">
    <property type="entry name" value="SUBTILASE_SER"/>
    <property type="match status" value="1"/>
</dbReference>
<reference evidence="14" key="1">
    <citation type="submission" date="2021-05" db="EMBL/GenBank/DDBJ databases">
        <title>Novel Bacillus species.</title>
        <authorList>
            <person name="Liu G."/>
        </authorList>
    </citation>
    <scope>NUCLEOTIDE SEQUENCE</scope>
    <source>
        <strain evidence="14">FJAT-50051</strain>
    </source>
</reference>
<evidence type="ECO:0000256" key="2">
    <source>
        <dbReference type="ARBA" id="ARBA00022512"/>
    </source>
</evidence>
<dbReference type="PROSITE" id="PS51892">
    <property type="entry name" value="SUBTILASE"/>
    <property type="match status" value="1"/>
</dbReference>
<keyword evidence="7 9" id="KW-0720">Serine protease</keyword>
<dbReference type="PANTHER" id="PTHR43806">
    <property type="entry name" value="PEPTIDASE S8"/>
    <property type="match status" value="1"/>
</dbReference>
<evidence type="ECO:0000256" key="3">
    <source>
        <dbReference type="ARBA" id="ARBA00022525"/>
    </source>
</evidence>
<dbReference type="Gene3D" id="3.40.50.200">
    <property type="entry name" value="Peptidase S8/S53 domain"/>
    <property type="match status" value="1"/>
</dbReference>
<dbReference type="InterPro" id="IPR015500">
    <property type="entry name" value="Peptidase_S8_subtilisin-rel"/>
</dbReference>
<proteinExistence type="inferred from homology"/>
<gene>
    <name evidence="14" type="ORF">KHB02_43105</name>
</gene>
<dbReference type="InterPro" id="IPR023827">
    <property type="entry name" value="Peptidase_S8_Asp-AS"/>
</dbReference>
<dbReference type="InterPro" id="IPR000209">
    <property type="entry name" value="Peptidase_S8/S53_dom"/>
</dbReference>
<evidence type="ECO:0000313" key="14">
    <source>
        <dbReference type="EMBL" id="MBS4188171.1"/>
    </source>
</evidence>
<keyword evidence="2" id="KW-0134">Cell wall</keyword>
<dbReference type="PANTHER" id="PTHR43806:SF65">
    <property type="entry name" value="SERINE PROTEASE APRX"/>
    <property type="match status" value="1"/>
</dbReference>
<dbReference type="InterPro" id="IPR046450">
    <property type="entry name" value="PA_dom_sf"/>
</dbReference>
<feature type="active site" description="Charge relay system" evidence="8 9">
    <location>
        <position position="150"/>
    </location>
</feature>
<evidence type="ECO:0000256" key="1">
    <source>
        <dbReference type="ARBA" id="ARBA00011073"/>
    </source>
</evidence>
<evidence type="ECO:0000256" key="9">
    <source>
        <dbReference type="PROSITE-ProRule" id="PRU01240"/>
    </source>
</evidence>
<feature type="region of interest" description="Disordered" evidence="11">
    <location>
        <begin position="516"/>
        <end position="551"/>
    </location>
</feature>
<keyword evidence="5" id="KW-0732">Signal</keyword>
<dbReference type="Gene3D" id="3.50.30.30">
    <property type="match status" value="1"/>
</dbReference>
<dbReference type="EMBL" id="JAGYPE010000010">
    <property type="protein sequence ID" value="MBS4188171.1"/>
    <property type="molecule type" value="Genomic_DNA"/>
</dbReference>
<dbReference type="CDD" id="cd02133">
    <property type="entry name" value="PA_C5a_like"/>
    <property type="match status" value="1"/>
</dbReference>
<dbReference type="CDD" id="cd07474">
    <property type="entry name" value="Peptidases_S8_subtilisin_Vpr-like"/>
    <property type="match status" value="1"/>
</dbReference>
<feature type="domain" description="Peptidase S8/S53" evidence="12">
    <location>
        <begin position="141"/>
        <end position="516"/>
    </location>
</feature>
<evidence type="ECO:0000256" key="7">
    <source>
        <dbReference type="ARBA" id="ARBA00022825"/>
    </source>
</evidence>
<evidence type="ECO:0000256" key="5">
    <source>
        <dbReference type="ARBA" id="ARBA00022729"/>
    </source>
</evidence>
<feature type="active site" description="Charge relay system" evidence="8 9">
    <location>
        <position position="478"/>
    </location>
</feature>
<dbReference type="PROSITE" id="PS00136">
    <property type="entry name" value="SUBTILASE_ASP"/>
    <property type="match status" value="1"/>
</dbReference>
<dbReference type="SUPFAM" id="SSF52025">
    <property type="entry name" value="PA domain"/>
    <property type="match status" value="1"/>
</dbReference>
<feature type="active site" description="Charge relay system" evidence="8 9">
    <location>
        <position position="189"/>
    </location>
</feature>